<protein>
    <submittedName>
        <fullName evidence="1">Uncharacterized protein</fullName>
    </submittedName>
</protein>
<sequence>MRAPARGFKLAAASADHGASFLVPASRTAIVSGYDGWLPTPGRAPDQS</sequence>
<reference evidence="1 2" key="1">
    <citation type="submission" date="2020-08" db="EMBL/GenBank/DDBJ databases">
        <title>Genomic Encyclopedia of Type Strains, Phase III (KMG-III): the genomes of soil and plant-associated and newly described type strains.</title>
        <authorList>
            <person name="Whitman W."/>
        </authorList>
    </citation>
    <scope>NUCLEOTIDE SEQUENCE [LARGE SCALE GENOMIC DNA]</scope>
    <source>
        <strain evidence="1 2">CECT 3313</strain>
    </source>
</reference>
<accession>A0A7W9UVQ9</accession>
<gene>
    <name evidence="1" type="ORF">FHS34_008252</name>
</gene>
<name>A0A7W9UVQ9_9ACTN</name>
<organism evidence="1 2">
    <name type="scientific">Streptomyces echinatus</name>
    <dbReference type="NCBI Taxonomy" id="67293"/>
    <lineage>
        <taxon>Bacteria</taxon>
        <taxon>Bacillati</taxon>
        <taxon>Actinomycetota</taxon>
        <taxon>Actinomycetes</taxon>
        <taxon>Kitasatosporales</taxon>
        <taxon>Streptomycetaceae</taxon>
        <taxon>Streptomyces</taxon>
    </lineage>
</organism>
<proteinExistence type="predicted"/>
<dbReference type="EMBL" id="JACHJK010000031">
    <property type="protein sequence ID" value="MBB5932732.1"/>
    <property type="molecule type" value="Genomic_DNA"/>
</dbReference>
<keyword evidence="2" id="KW-1185">Reference proteome</keyword>
<dbReference type="Proteomes" id="UP000585836">
    <property type="component" value="Unassembled WGS sequence"/>
</dbReference>
<dbReference type="AlphaFoldDB" id="A0A7W9UVQ9"/>
<evidence type="ECO:0000313" key="1">
    <source>
        <dbReference type="EMBL" id="MBB5932732.1"/>
    </source>
</evidence>
<evidence type="ECO:0000313" key="2">
    <source>
        <dbReference type="Proteomes" id="UP000585836"/>
    </source>
</evidence>
<comment type="caution">
    <text evidence="1">The sequence shown here is derived from an EMBL/GenBank/DDBJ whole genome shotgun (WGS) entry which is preliminary data.</text>
</comment>